<feature type="transmembrane region" description="Helical" evidence="1">
    <location>
        <begin position="179"/>
        <end position="198"/>
    </location>
</feature>
<feature type="transmembrane region" description="Helical" evidence="1">
    <location>
        <begin position="93"/>
        <end position="110"/>
    </location>
</feature>
<dbReference type="PANTHER" id="PTHR22911">
    <property type="entry name" value="ACYL-MALONYL CONDENSING ENZYME-RELATED"/>
    <property type="match status" value="1"/>
</dbReference>
<dbReference type="Proteomes" id="UP001416393">
    <property type="component" value="Unassembled WGS sequence"/>
</dbReference>
<dbReference type="InterPro" id="IPR000620">
    <property type="entry name" value="EamA_dom"/>
</dbReference>
<dbReference type="EMBL" id="JAZHYP010000002">
    <property type="protein sequence ID" value="MEN3323260.1"/>
    <property type="molecule type" value="Genomic_DNA"/>
</dbReference>
<reference evidence="3 4" key="1">
    <citation type="submission" date="2024-01" db="EMBL/GenBank/DDBJ databases">
        <title>Mariniflexile litorale sp. nov., isolated from the shallow sediments of the Sea of Japan.</title>
        <authorList>
            <person name="Romanenko L."/>
            <person name="Bystritskaya E."/>
            <person name="Isaeva M."/>
        </authorList>
    </citation>
    <scope>NUCLEOTIDE SEQUENCE [LARGE SCALE GENOMIC DNA]</scope>
    <source>
        <strain evidence="3 4">KCTC 32427</strain>
    </source>
</reference>
<feature type="transmembrane region" description="Helical" evidence="1">
    <location>
        <begin position="263"/>
        <end position="281"/>
    </location>
</feature>
<gene>
    <name evidence="3" type="ORF">VP395_05945</name>
</gene>
<keyword evidence="1" id="KW-0812">Transmembrane</keyword>
<evidence type="ECO:0000313" key="4">
    <source>
        <dbReference type="Proteomes" id="UP001416393"/>
    </source>
</evidence>
<dbReference type="InterPro" id="IPR037185">
    <property type="entry name" value="EmrE-like"/>
</dbReference>
<feature type="transmembrane region" description="Helical" evidence="1">
    <location>
        <begin position="239"/>
        <end position="257"/>
    </location>
</feature>
<protein>
    <submittedName>
        <fullName evidence="3">DMT family transporter</fullName>
    </submittedName>
</protein>
<feature type="transmembrane region" description="Helical" evidence="1">
    <location>
        <begin position="210"/>
        <end position="227"/>
    </location>
</feature>
<feature type="transmembrane region" description="Helical" evidence="1">
    <location>
        <begin position="122"/>
        <end position="141"/>
    </location>
</feature>
<accession>A0ABV0ABH1</accession>
<dbReference type="SUPFAM" id="SSF103481">
    <property type="entry name" value="Multidrug resistance efflux transporter EmrE"/>
    <property type="match status" value="2"/>
</dbReference>
<name>A0ABV0ABH1_9FLAO</name>
<sequence length="286" mass="32044">MKNQHSNHLIQLTLATFFISTSGALGKYIDMPTSVIIWWRCILGGLFLFTFCSYKKINLKIYSKKDLLPIIISAILMGGHWITYFYALKLSNVALGMLSLFAYPILTALLEPFFIKVKFDPIYIVLGVMVLLGIYILAPEFNLESSYVQGVLFGLLSALFYALRNIISKKLTNIYNGTSIMLYQVMILSIVLMPTLFYLDTSGIKTQFPFVIMLALITTAIGHTMLVNSLKHFSVSTASIINSTQPIFGIIIAFFFLNEIPTLNTFLGGSLILATVIIESVRSRNK</sequence>
<evidence type="ECO:0000259" key="2">
    <source>
        <dbReference type="Pfam" id="PF00892"/>
    </source>
</evidence>
<comment type="caution">
    <text evidence="3">The sequence shown here is derived from an EMBL/GenBank/DDBJ whole genome shotgun (WGS) entry which is preliminary data.</text>
</comment>
<dbReference type="Pfam" id="PF00892">
    <property type="entry name" value="EamA"/>
    <property type="match status" value="2"/>
</dbReference>
<feature type="domain" description="EamA" evidence="2">
    <location>
        <begin position="12"/>
        <end position="137"/>
    </location>
</feature>
<evidence type="ECO:0000313" key="3">
    <source>
        <dbReference type="EMBL" id="MEN3323260.1"/>
    </source>
</evidence>
<dbReference type="RefSeq" id="WP_346240833.1">
    <property type="nucleotide sequence ID" value="NZ_JAZHYP010000002.1"/>
</dbReference>
<proteinExistence type="predicted"/>
<dbReference type="PANTHER" id="PTHR22911:SF79">
    <property type="entry name" value="MOBA-LIKE NTP TRANSFERASE DOMAIN-CONTAINING PROTEIN"/>
    <property type="match status" value="1"/>
</dbReference>
<feature type="transmembrane region" description="Helical" evidence="1">
    <location>
        <begin position="36"/>
        <end position="54"/>
    </location>
</feature>
<organism evidence="3 4">
    <name type="scientific">Mariniflexile soesokkakense</name>
    <dbReference type="NCBI Taxonomy" id="1343160"/>
    <lineage>
        <taxon>Bacteria</taxon>
        <taxon>Pseudomonadati</taxon>
        <taxon>Bacteroidota</taxon>
        <taxon>Flavobacteriia</taxon>
        <taxon>Flavobacteriales</taxon>
        <taxon>Flavobacteriaceae</taxon>
        <taxon>Mariniflexile</taxon>
    </lineage>
</organism>
<keyword evidence="4" id="KW-1185">Reference proteome</keyword>
<feature type="transmembrane region" description="Helical" evidence="1">
    <location>
        <begin position="147"/>
        <end position="167"/>
    </location>
</feature>
<feature type="domain" description="EamA" evidence="2">
    <location>
        <begin position="150"/>
        <end position="278"/>
    </location>
</feature>
<keyword evidence="1" id="KW-0472">Membrane</keyword>
<evidence type="ECO:0000256" key="1">
    <source>
        <dbReference type="SAM" id="Phobius"/>
    </source>
</evidence>
<keyword evidence="1" id="KW-1133">Transmembrane helix</keyword>
<feature type="transmembrane region" description="Helical" evidence="1">
    <location>
        <begin position="66"/>
        <end position="87"/>
    </location>
</feature>